<evidence type="ECO:0000313" key="1">
    <source>
        <dbReference type="EMBL" id="MCC5464276.1"/>
    </source>
</evidence>
<gene>
    <name evidence="1" type="ORF">LMF89_02715</name>
</gene>
<proteinExistence type="predicted"/>
<dbReference type="RefSeq" id="WP_007955831.1">
    <property type="nucleotide sequence ID" value="NZ_JAJHJB010000002.1"/>
</dbReference>
<sequence>MFALNFQSSHHEELLQNRVKNCTVRLGDLRDVYAENSLVWITFGKKLSPRRKLYQAIIDKILIKKFSQLTADDLIHQNPSITTTEELIKFFETLYCKSISPNDIVSVIYFSEVTE</sequence>
<dbReference type="Proteomes" id="UP001165492">
    <property type="component" value="Unassembled WGS sequence"/>
</dbReference>
<reference evidence="1" key="1">
    <citation type="submission" date="2021-11" db="EMBL/GenBank/DDBJ databases">
        <title>Description of a new species Pelosinus isolated from the bottom sediments of Lake Baikal.</title>
        <authorList>
            <person name="Zakharyuk A."/>
        </authorList>
    </citation>
    <scope>NUCLEOTIDE SEQUENCE</scope>
    <source>
        <strain evidence="1">Bkl1</strain>
    </source>
</reference>
<organism evidence="1 2">
    <name type="scientific">Pelosinus baikalensis</name>
    <dbReference type="NCBI Taxonomy" id="2892015"/>
    <lineage>
        <taxon>Bacteria</taxon>
        <taxon>Bacillati</taxon>
        <taxon>Bacillota</taxon>
        <taxon>Negativicutes</taxon>
        <taxon>Selenomonadales</taxon>
        <taxon>Sporomusaceae</taxon>
        <taxon>Pelosinus</taxon>
    </lineage>
</organism>
<evidence type="ECO:0000313" key="2">
    <source>
        <dbReference type="Proteomes" id="UP001165492"/>
    </source>
</evidence>
<dbReference type="EMBL" id="JAJHJB010000002">
    <property type="protein sequence ID" value="MCC5464276.1"/>
    <property type="molecule type" value="Genomic_DNA"/>
</dbReference>
<protein>
    <submittedName>
        <fullName evidence="1">RNA-binding protein</fullName>
    </submittedName>
</protein>
<name>A0ABS8HNR2_9FIRM</name>
<keyword evidence="2" id="KW-1185">Reference proteome</keyword>
<accession>A0ABS8HNR2</accession>
<comment type="caution">
    <text evidence="1">The sequence shown here is derived from an EMBL/GenBank/DDBJ whole genome shotgun (WGS) entry which is preliminary data.</text>
</comment>